<sequence>MDKKISAVLLVGCLGALGMSSYAGAVPAPTYSDSSRTDNRVYAGLSWSWGNKQGLKPDYIVGFRSLHVDSDNSVQGGDINLRVKYNHGFVLGDARLAYVNGKRDFVGNYGGGYSFMNRSIFGTVAGQGSYYRFGGDYYFKNHDFKPYVEINTLEKPDREQPKVTVFTPPPV</sequence>
<dbReference type="HOGENOM" id="CLU_1559602_0_0_6"/>
<proteinExistence type="predicted"/>
<dbReference type="PATRIC" id="fig|1341683.3.peg.1007"/>
<organism evidence="2 3">
    <name type="scientific">Acinetobacter brisouii CIP 110357</name>
    <dbReference type="NCBI Taxonomy" id="1341683"/>
    <lineage>
        <taxon>Bacteria</taxon>
        <taxon>Pseudomonadati</taxon>
        <taxon>Pseudomonadota</taxon>
        <taxon>Gammaproteobacteria</taxon>
        <taxon>Moraxellales</taxon>
        <taxon>Moraxellaceae</taxon>
        <taxon>Acinetobacter</taxon>
    </lineage>
</organism>
<evidence type="ECO:0000313" key="2">
    <source>
        <dbReference type="EMBL" id="ESK51923.1"/>
    </source>
</evidence>
<feature type="chain" id="PRO_5004711877" description="Outer membrane protein beta-barrel domain-containing protein" evidence="1">
    <location>
        <begin position="26"/>
        <end position="171"/>
    </location>
</feature>
<comment type="caution">
    <text evidence="2">The sequence shown here is derived from an EMBL/GenBank/DDBJ whole genome shotgun (WGS) entry which is preliminary data.</text>
</comment>
<feature type="signal peptide" evidence="1">
    <location>
        <begin position="1"/>
        <end position="25"/>
    </location>
</feature>
<evidence type="ECO:0000256" key="1">
    <source>
        <dbReference type="SAM" id="SignalP"/>
    </source>
</evidence>
<accession>V2UBQ8</accession>
<reference evidence="2 3" key="1">
    <citation type="submission" date="2013-10" db="EMBL/GenBank/DDBJ databases">
        <title>The Genome Sequence of Acinetobacter brisouii CIP 110357.</title>
        <authorList>
            <consortium name="The Broad Institute Genomics Platform"/>
            <consortium name="The Broad Institute Genome Sequencing Center for Infectious Disease"/>
            <person name="Cerqueira G."/>
            <person name="Feldgarden M."/>
            <person name="Courvalin P."/>
            <person name="Grillot-Courvalin C."/>
            <person name="Clermont D."/>
            <person name="Rocha E."/>
            <person name="Yoon E.-J."/>
            <person name="Nemec A."/>
            <person name="Young S.K."/>
            <person name="Zeng Q."/>
            <person name="Gargeya S."/>
            <person name="Fitzgerald M."/>
            <person name="Abouelleil A."/>
            <person name="Alvarado L."/>
            <person name="Berlin A.M."/>
            <person name="Chapman S.B."/>
            <person name="Gainer-Dewar J."/>
            <person name="Goldberg J."/>
            <person name="Gnerre S."/>
            <person name="Griggs A."/>
            <person name="Gujja S."/>
            <person name="Hansen M."/>
            <person name="Howarth C."/>
            <person name="Imamovic A."/>
            <person name="Ireland A."/>
            <person name="Larimer J."/>
            <person name="McCowan C."/>
            <person name="Murphy C."/>
            <person name="Pearson M."/>
            <person name="Poon T.W."/>
            <person name="Priest M."/>
            <person name="Roberts A."/>
            <person name="Saif S."/>
            <person name="Shea T."/>
            <person name="Sykes S."/>
            <person name="Wortman J."/>
            <person name="Nusbaum C."/>
            <person name="Birren B."/>
        </authorList>
    </citation>
    <scope>NUCLEOTIDE SEQUENCE [LARGE SCALE GENOMIC DNA]</scope>
    <source>
        <strain evidence="2 3">CIP 110357</strain>
    </source>
</reference>
<dbReference type="EMBL" id="AYEU01000004">
    <property type="protein sequence ID" value="ESK51923.1"/>
    <property type="molecule type" value="Genomic_DNA"/>
</dbReference>
<protein>
    <recommendedName>
        <fullName evidence="4">Outer membrane protein beta-barrel domain-containing protein</fullName>
    </recommendedName>
</protein>
<gene>
    <name evidence="2" type="ORF">P255_01018</name>
</gene>
<keyword evidence="1" id="KW-0732">Signal</keyword>
<evidence type="ECO:0008006" key="4">
    <source>
        <dbReference type="Google" id="ProtNLM"/>
    </source>
</evidence>
<name>V2UBQ8_9GAMM</name>
<dbReference type="Proteomes" id="UP000018418">
    <property type="component" value="Unassembled WGS sequence"/>
</dbReference>
<evidence type="ECO:0000313" key="3">
    <source>
        <dbReference type="Proteomes" id="UP000018418"/>
    </source>
</evidence>
<dbReference type="RefSeq" id="WP_004901077.1">
    <property type="nucleotide sequence ID" value="NZ_BBTI01000008.1"/>
</dbReference>
<dbReference type="AlphaFoldDB" id="V2UBQ8"/>
<keyword evidence="3" id="KW-1185">Reference proteome</keyword>
<dbReference type="OrthoDB" id="6711389at2"/>